<dbReference type="EMBL" id="JBHUKR010000019">
    <property type="protein sequence ID" value="MFD2420489.1"/>
    <property type="molecule type" value="Genomic_DNA"/>
</dbReference>
<dbReference type="RefSeq" id="WP_378268569.1">
    <property type="nucleotide sequence ID" value="NZ_JBHUKR010000019.1"/>
</dbReference>
<organism evidence="1 2">
    <name type="scientific">Amycolatopsis pigmentata</name>
    <dbReference type="NCBI Taxonomy" id="450801"/>
    <lineage>
        <taxon>Bacteria</taxon>
        <taxon>Bacillati</taxon>
        <taxon>Actinomycetota</taxon>
        <taxon>Actinomycetes</taxon>
        <taxon>Pseudonocardiales</taxon>
        <taxon>Pseudonocardiaceae</taxon>
        <taxon>Amycolatopsis</taxon>
    </lineage>
</organism>
<sequence length="111" mass="11793">MREACAETAVSLGSTSMASDRGGAAQRGFHLAVGHGRILVLGRHRTGHLDKWANAHLALASWLTTRGDDSGAAHVVREREEHLAAIAPSRVPGLAAHARQVLASARQFPEM</sequence>
<dbReference type="Proteomes" id="UP001597417">
    <property type="component" value="Unassembled WGS sequence"/>
</dbReference>
<comment type="caution">
    <text evidence="1">The sequence shown here is derived from an EMBL/GenBank/DDBJ whole genome shotgun (WGS) entry which is preliminary data.</text>
</comment>
<name>A0ABW5FZN8_9PSEU</name>
<gene>
    <name evidence="1" type="ORF">ACFSXZ_29595</name>
</gene>
<keyword evidence="2" id="KW-1185">Reference proteome</keyword>
<accession>A0ABW5FZN8</accession>
<proteinExistence type="predicted"/>
<evidence type="ECO:0000313" key="1">
    <source>
        <dbReference type="EMBL" id="MFD2420489.1"/>
    </source>
</evidence>
<reference evidence="2" key="1">
    <citation type="journal article" date="2019" name="Int. J. Syst. Evol. Microbiol.">
        <title>The Global Catalogue of Microorganisms (GCM) 10K type strain sequencing project: providing services to taxonomists for standard genome sequencing and annotation.</title>
        <authorList>
            <consortium name="The Broad Institute Genomics Platform"/>
            <consortium name="The Broad Institute Genome Sequencing Center for Infectious Disease"/>
            <person name="Wu L."/>
            <person name="Ma J."/>
        </authorList>
    </citation>
    <scope>NUCLEOTIDE SEQUENCE [LARGE SCALE GENOMIC DNA]</scope>
    <source>
        <strain evidence="2">CGMCC 4.7645</strain>
    </source>
</reference>
<protein>
    <submittedName>
        <fullName evidence="1">Uncharacterized protein</fullName>
    </submittedName>
</protein>
<evidence type="ECO:0000313" key="2">
    <source>
        <dbReference type="Proteomes" id="UP001597417"/>
    </source>
</evidence>